<organism evidence="1 2">
    <name type="scientific">Frankia alni (strain DSM 45986 / CECT 9034 / ACN14a)</name>
    <dbReference type="NCBI Taxonomy" id="326424"/>
    <lineage>
        <taxon>Bacteria</taxon>
        <taxon>Bacillati</taxon>
        <taxon>Actinomycetota</taxon>
        <taxon>Actinomycetes</taxon>
        <taxon>Frankiales</taxon>
        <taxon>Frankiaceae</taxon>
        <taxon>Frankia</taxon>
    </lineage>
</organism>
<protein>
    <submittedName>
        <fullName evidence="1">Uncharacterized protein</fullName>
    </submittedName>
</protein>
<evidence type="ECO:0000313" key="2">
    <source>
        <dbReference type="Proteomes" id="UP000000657"/>
    </source>
</evidence>
<dbReference type="AlphaFoldDB" id="Q0RLN3"/>
<name>Q0RLN3_FRAAA</name>
<gene>
    <name evidence="1" type="ordered locus">FRAAL2927</name>
</gene>
<keyword evidence="2" id="KW-1185">Reference proteome</keyword>
<dbReference type="RefSeq" id="WP_011604073.1">
    <property type="nucleotide sequence ID" value="NC_008278.1"/>
</dbReference>
<sequence length="127" mass="13634">MVDPWSIRLVWSIRKPAASGRLQMLAVRGEPTYDTATGQRAGECLPVTWVDIDHPDAPDAESHPASMYSQGRTRGGARFLGLEGADWAGGQLTFVASRPGTPRRGRCGPTDPPVCTVITGPWGTLAY</sequence>
<dbReference type="EMBL" id="CT573213">
    <property type="protein sequence ID" value="CAJ61571.1"/>
    <property type="molecule type" value="Genomic_DNA"/>
</dbReference>
<evidence type="ECO:0000313" key="1">
    <source>
        <dbReference type="EMBL" id="CAJ61571.1"/>
    </source>
</evidence>
<dbReference type="HOGENOM" id="CLU_1967306_0_0_11"/>
<reference evidence="1 2" key="1">
    <citation type="journal article" date="2007" name="Genome Res.">
        <title>Genome characteristics of facultatively symbiotic Frankia sp. strains reflect host range and host plant biogeography.</title>
        <authorList>
            <person name="Normand P."/>
            <person name="Lapierre P."/>
            <person name="Tisa L.S."/>
            <person name="Gogarten J.P."/>
            <person name="Alloisio N."/>
            <person name="Bagnarol E."/>
            <person name="Bassi C.A."/>
            <person name="Berry A.M."/>
            <person name="Bickhart D.M."/>
            <person name="Choisne N."/>
            <person name="Couloux A."/>
            <person name="Cournoyer B."/>
            <person name="Cruveiller S."/>
            <person name="Daubin V."/>
            <person name="Demange N."/>
            <person name="Francino M.P."/>
            <person name="Goltsman E."/>
            <person name="Huang Y."/>
            <person name="Kopp O.R."/>
            <person name="Labarre L."/>
            <person name="Lapidus A."/>
            <person name="Lavire C."/>
            <person name="Marechal J."/>
            <person name="Martinez M."/>
            <person name="Mastronunzio J.E."/>
            <person name="Mullin B.C."/>
            <person name="Niemann J."/>
            <person name="Pujic P."/>
            <person name="Rawnsley T."/>
            <person name="Rouy Z."/>
            <person name="Schenowitz C."/>
            <person name="Sellstedt A."/>
            <person name="Tavares F."/>
            <person name="Tomkins J.P."/>
            <person name="Vallenet D."/>
            <person name="Valverde C."/>
            <person name="Wall L.G."/>
            <person name="Wang Y."/>
            <person name="Medigue C."/>
            <person name="Benson D.R."/>
        </authorList>
    </citation>
    <scope>NUCLEOTIDE SEQUENCE [LARGE SCALE GENOMIC DNA]</scope>
    <source>
        <strain evidence="2">DSM 45986 / CECT 9034 / ACN14a</strain>
    </source>
</reference>
<proteinExistence type="predicted"/>
<dbReference type="KEGG" id="fal:FRAAL2927"/>
<dbReference type="Proteomes" id="UP000000657">
    <property type="component" value="Chromosome"/>
</dbReference>
<accession>Q0RLN3</accession>